<dbReference type="GO" id="GO:0036498">
    <property type="term" value="P:IRE1-mediated unfolded protein response"/>
    <property type="evidence" value="ECO:0007669"/>
    <property type="project" value="TreeGrafter"/>
</dbReference>
<dbReference type="GO" id="GO:0006397">
    <property type="term" value="P:mRNA processing"/>
    <property type="evidence" value="ECO:0007669"/>
    <property type="project" value="InterPro"/>
</dbReference>
<evidence type="ECO:0000256" key="20">
    <source>
        <dbReference type="SAM" id="Phobius"/>
    </source>
</evidence>
<keyword evidence="6" id="KW-0808">Transferase</keyword>
<keyword evidence="11" id="KW-0378">Hydrolase</keyword>
<feature type="region of interest" description="Disordered" evidence="19">
    <location>
        <begin position="688"/>
        <end position="741"/>
    </location>
</feature>
<dbReference type="GO" id="GO:0016787">
    <property type="term" value="F:hydrolase activity"/>
    <property type="evidence" value="ECO:0007669"/>
    <property type="project" value="UniProtKB-KW"/>
</dbReference>
<dbReference type="Proteomes" id="UP000038045">
    <property type="component" value="Unplaced"/>
</dbReference>
<dbReference type="SMART" id="SM00580">
    <property type="entry name" value="PUG"/>
    <property type="match status" value="1"/>
</dbReference>
<evidence type="ECO:0000256" key="9">
    <source>
        <dbReference type="ARBA" id="ARBA00022741"/>
    </source>
</evidence>
<reference evidence="24" key="1">
    <citation type="submission" date="2017-02" db="UniProtKB">
        <authorList>
            <consortium name="WormBaseParasite"/>
        </authorList>
    </citation>
    <scope>IDENTIFICATION</scope>
</reference>
<evidence type="ECO:0000256" key="8">
    <source>
        <dbReference type="ARBA" id="ARBA00022729"/>
    </source>
</evidence>
<dbReference type="Pfam" id="PF06479">
    <property type="entry name" value="Ribonuc_2-5A"/>
    <property type="match status" value="1"/>
</dbReference>
<dbReference type="InterPro" id="IPR038357">
    <property type="entry name" value="KEN_sf"/>
</dbReference>
<evidence type="ECO:0000256" key="7">
    <source>
        <dbReference type="ARBA" id="ARBA00022692"/>
    </source>
</evidence>
<feature type="transmembrane region" description="Helical" evidence="20">
    <location>
        <begin position="177"/>
        <end position="201"/>
    </location>
</feature>
<dbReference type="PANTHER" id="PTHR13954:SF6">
    <property type="entry name" value="NON-SPECIFIC SERINE_THREONINE PROTEIN KINASE"/>
    <property type="match status" value="1"/>
</dbReference>
<dbReference type="InterPro" id="IPR010513">
    <property type="entry name" value="KEN_dom"/>
</dbReference>
<dbReference type="GO" id="GO:0005524">
    <property type="term" value="F:ATP binding"/>
    <property type="evidence" value="ECO:0007669"/>
    <property type="project" value="UniProtKB-KW"/>
</dbReference>
<evidence type="ECO:0000256" key="6">
    <source>
        <dbReference type="ARBA" id="ARBA00022679"/>
    </source>
</evidence>
<dbReference type="GO" id="GO:0010468">
    <property type="term" value="P:regulation of gene expression"/>
    <property type="evidence" value="ECO:0007669"/>
    <property type="project" value="UniProtKB-ARBA"/>
</dbReference>
<feature type="compositionally biased region" description="Basic residues" evidence="19">
    <location>
        <begin position="729"/>
        <end position="741"/>
    </location>
</feature>
<keyword evidence="12" id="KW-0256">Endoplasmic reticulum</keyword>
<dbReference type="WBParaSite" id="PTRK_0000513500.1">
    <property type="protein sequence ID" value="PTRK_0000513500.1"/>
    <property type="gene ID" value="PTRK_0000513500"/>
</dbReference>
<evidence type="ECO:0000256" key="12">
    <source>
        <dbReference type="ARBA" id="ARBA00022824"/>
    </source>
</evidence>
<proteinExistence type="predicted"/>
<dbReference type="GO" id="GO:1990604">
    <property type="term" value="C:IRE1-TRAF2-ASK1 complex"/>
    <property type="evidence" value="ECO:0007669"/>
    <property type="project" value="TreeGrafter"/>
</dbReference>
<dbReference type="InterPro" id="IPR045133">
    <property type="entry name" value="IRE1/2-like"/>
</dbReference>
<dbReference type="GO" id="GO:0080090">
    <property type="term" value="P:regulation of primary metabolic process"/>
    <property type="evidence" value="ECO:0007669"/>
    <property type="project" value="UniProtKB-ARBA"/>
</dbReference>
<keyword evidence="10" id="KW-0418">Kinase</keyword>
<comment type="catalytic activity">
    <reaction evidence="17">
        <text>L-threonyl-[protein] + ATP = O-phospho-L-threonyl-[protein] + ADP + H(+)</text>
        <dbReference type="Rhea" id="RHEA:46608"/>
        <dbReference type="Rhea" id="RHEA-COMP:11060"/>
        <dbReference type="Rhea" id="RHEA-COMP:11605"/>
        <dbReference type="ChEBI" id="CHEBI:15378"/>
        <dbReference type="ChEBI" id="CHEBI:30013"/>
        <dbReference type="ChEBI" id="CHEBI:30616"/>
        <dbReference type="ChEBI" id="CHEBI:61977"/>
        <dbReference type="ChEBI" id="CHEBI:456216"/>
        <dbReference type="EC" id="2.7.11.1"/>
    </reaction>
</comment>
<dbReference type="SMART" id="SM00220">
    <property type="entry name" value="S_TKc"/>
    <property type="match status" value="1"/>
</dbReference>
<dbReference type="PROSITE" id="PS51392">
    <property type="entry name" value="KEN"/>
    <property type="match status" value="1"/>
</dbReference>
<evidence type="ECO:0000256" key="16">
    <source>
        <dbReference type="ARBA" id="ARBA00023268"/>
    </source>
</evidence>
<dbReference type="AlphaFoldDB" id="A0A0N4ZC80"/>
<dbReference type="FunFam" id="1.20.1440.180:FF:000001">
    <property type="entry name" value="Serine/threonine-protein kinase/endoribonuclease IRE1"/>
    <property type="match status" value="1"/>
</dbReference>
<feature type="domain" description="Protein kinase" evidence="21">
    <location>
        <begin position="267"/>
        <end position="523"/>
    </location>
</feature>
<evidence type="ECO:0000256" key="5">
    <source>
        <dbReference type="ARBA" id="ARBA00022553"/>
    </source>
</evidence>
<comment type="cofactor">
    <cofactor evidence="1">
        <name>Mg(2+)</name>
        <dbReference type="ChEBI" id="CHEBI:18420"/>
    </cofactor>
</comment>
<evidence type="ECO:0000256" key="14">
    <source>
        <dbReference type="ARBA" id="ARBA00022989"/>
    </source>
</evidence>
<comment type="catalytic activity">
    <reaction evidence="18">
        <text>L-seryl-[protein] + ATP = O-phospho-L-seryl-[protein] + ADP + H(+)</text>
        <dbReference type="Rhea" id="RHEA:17989"/>
        <dbReference type="Rhea" id="RHEA-COMP:9863"/>
        <dbReference type="Rhea" id="RHEA-COMP:11604"/>
        <dbReference type="ChEBI" id="CHEBI:15378"/>
        <dbReference type="ChEBI" id="CHEBI:29999"/>
        <dbReference type="ChEBI" id="CHEBI:30616"/>
        <dbReference type="ChEBI" id="CHEBI:83421"/>
        <dbReference type="ChEBI" id="CHEBI:456216"/>
        <dbReference type="EC" id="2.7.11.1"/>
    </reaction>
</comment>
<protein>
    <recommendedName>
        <fullName evidence="3">non-specific serine/threonine protein kinase</fullName>
        <ecNumber evidence="3">2.7.11.1</ecNumber>
    </recommendedName>
</protein>
<accession>A0A0N4ZC80</accession>
<evidence type="ECO:0000256" key="13">
    <source>
        <dbReference type="ARBA" id="ARBA00022840"/>
    </source>
</evidence>
<name>A0A0N4ZC80_PARTI</name>
<evidence type="ECO:0000313" key="24">
    <source>
        <dbReference type="WBParaSite" id="PTRK_0000513500.1"/>
    </source>
</evidence>
<sequence>MTDLNMYTALYNAIFFDFNKNEIKSQSYEPSLYIGRSEEAMYAIPTYISTMFDKKEIIIGEGKDRSIGFNGGNMEKMSIIEENKNKWDNDIAIGYHEIPKLYASELIPVINDINSKINIYNNKRLPYFNFDNKGKRRSKGIGRNGPKIIELIESKMNDIESDSWDLEEILHIIWMKYPYYIIVTVITITLIVALLFVAFILKIIRKSRRYDESIRTNSAENSRISLSESSASRNSKTNWSFFSTSDNSENIKEILEDGHFMVGKLQYNPKIILGRGCEGTIVYKGTFEGRNVAVKRVLSDLVKITDREINMLRESDSHVNVIRYFCSESDRTFRYIALELCDCSLASYIDNIEYRKAIILDKLQILQQATDGVAHLHHLNIVHRDIKPQNILLSKNNQTGHIRVLISDFGLCKRLKIDANSISRVSGMTGTEGWMAPETLNSEASVTVAVDIFALGCIYYYVLSDGKHPFGDTIKRQDNILHSRFNLEIIMENDVAVHLIEAMIHNSPLFRPSARSVLSHPMFWSNDRKLQFFMDISDRIEIEEEGSIIISALERNASFIITRNWKNIICKYLAEDLRKFRSYKHDAVRDLLRAMRNKKHHYRELPGEVKESLGDIPDNFLQYFTKRFPKLLLHVYRAMKLCKHESIFQLYYSNSHAAFFKEPFDHLPDINDELDIYTSSSIFSRISEHPEKEGNNDDNDDIQVPLLMNNPQNDRKNFKNNDGTFKKFGNIKRRKPFQSNK</sequence>
<keyword evidence="5" id="KW-0597">Phosphoprotein</keyword>
<dbReference type="GO" id="GO:0070059">
    <property type="term" value="P:intrinsic apoptotic signaling pathway in response to endoplasmic reticulum stress"/>
    <property type="evidence" value="ECO:0007669"/>
    <property type="project" value="TreeGrafter"/>
</dbReference>
<dbReference type="STRING" id="131310.A0A0N4ZC80"/>
<dbReference type="GO" id="GO:0004521">
    <property type="term" value="F:RNA endonuclease activity"/>
    <property type="evidence" value="ECO:0007669"/>
    <property type="project" value="InterPro"/>
</dbReference>
<evidence type="ECO:0000259" key="21">
    <source>
        <dbReference type="PROSITE" id="PS50011"/>
    </source>
</evidence>
<keyword evidence="8" id="KW-0732">Signal</keyword>
<dbReference type="PROSITE" id="PS50011">
    <property type="entry name" value="PROTEIN_KINASE_DOM"/>
    <property type="match status" value="1"/>
</dbReference>
<keyword evidence="15 20" id="KW-0472">Membrane</keyword>
<keyword evidence="9" id="KW-0547">Nucleotide-binding</keyword>
<dbReference type="Gene3D" id="1.10.510.10">
    <property type="entry name" value="Transferase(Phosphotransferase) domain 1"/>
    <property type="match status" value="1"/>
</dbReference>
<keyword evidence="16" id="KW-0511">Multifunctional enzyme</keyword>
<evidence type="ECO:0000256" key="15">
    <source>
        <dbReference type="ARBA" id="ARBA00023136"/>
    </source>
</evidence>
<dbReference type="Gene3D" id="3.30.200.20">
    <property type="entry name" value="Phosphorylase Kinase, domain 1"/>
    <property type="match status" value="1"/>
</dbReference>
<dbReference type="CDD" id="cd10422">
    <property type="entry name" value="RNase_Ire1"/>
    <property type="match status" value="1"/>
</dbReference>
<evidence type="ECO:0000256" key="1">
    <source>
        <dbReference type="ARBA" id="ARBA00001946"/>
    </source>
</evidence>
<evidence type="ECO:0000256" key="11">
    <source>
        <dbReference type="ARBA" id="ARBA00022801"/>
    </source>
</evidence>
<organism evidence="23 24">
    <name type="scientific">Parastrongyloides trichosuri</name>
    <name type="common">Possum-specific nematode worm</name>
    <dbReference type="NCBI Taxonomy" id="131310"/>
    <lineage>
        <taxon>Eukaryota</taxon>
        <taxon>Metazoa</taxon>
        <taxon>Ecdysozoa</taxon>
        <taxon>Nematoda</taxon>
        <taxon>Chromadorea</taxon>
        <taxon>Rhabditida</taxon>
        <taxon>Tylenchina</taxon>
        <taxon>Panagrolaimomorpha</taxon>
        <taxon>Strongyloidoidea</taxon>
        <taxon>Strongyloididae</taxon>
        <taxon>Parastrongyloides</taxon>
    </lineage>
</organism>
<dbReference type="FunFam" id="3.30.200.20:FF:000077">
    <property type="entry name" value="Putative Serine/threonine-protein kinase/endoribonuclease IRE1"/>
    <property type="match status" value="1"/>
</dbReference>
<keyword evidence="7 20" id="KW-0812">Transmembrane</keyword>
<evidence type="ECO:0000256" key="4">
    <source>
        <dbReference type="ARBA" id="ARBA00022527"/>
    </source>
</evidence>
<dbReference type="InterPro" id="IPR008271">
    <property type="entry name" value="Ser/Thr_kinase_AS"/>
</dbReference>
<dbReference type="EC" id="2.7.11.1" evidence="3"/>
<dbReference type="InterPro" id="IPR000719">
    <property type="entry name" value="Prot_kinase_dom"/>
</dbReference>
<evidence type="ECO:0000259" key="22">
    <source>
        <dbReference type="PROSITE" id="PS51392"/>
    </source>
</evidence>
<keyword evidence="4" id="KW-0723">Serine/threonine-protein kinase</keyword>
<keyword evidence="13" id="KW-0067">ATP-binding</keyword>
<evidence type="ECO:0000256" key="10">
    <source>
        <dbReference type="ARBA" id="ARBA00022777"/>
    </source>
</evidence>
<dbReference type="Pfam" id="PF00069">
    <property type="entry name" value="Pkinase"/>
    <property type="match status" value="1"/>
</dbReference>
<dbReference type="PROSITE" id="PS00108">
    <property type="entry name" value="PROTEIN_KINASE_ST"/>
    <property type="match status" value="1"/>
</dbReference>
<evidence type="ECO:0000313" key="23">
    <source>
        <dbReference type="Proteomes" id="UP000038045"/>
    </source>
</evidence>
<keyword evidence="14 20" id="KW-1133">Transmembrane helix</keyword>
<dbReference type="GO" id="GO:0004674">
    <property type="term" value="F:protein serine/threonine kinase activity"/>
    <property type="evidence" value="ECO:0007669"/>
    <property type="project" value="UniProtKB-KW"/>
</dbReference>
<feature type="domain" description="KEN" evidence="22">
    <location>
        <begin position="526"/>
        <end position="654"/>
    </location>
</feature>
<dbReference type="PANTHER" id="PTHR13954">
    <property type="entry name" value="IRE1-RELATED"/>
    <property type="match status" value="1"/>
</dbReference>
<dbReference type="SUPFAM" id="SSF56112">
    <property type="entry name" value="Protein kinase-like (PK-like)"/>
    <property type="match status" value="1"/>
</dbReference>
<evidence type="ECO:0000256" key="19">
    <source>
        <dbReference type="SAM" id="MobiDB-lite"/>
    </source>
</evidence>
<evidence type="ECO:0000256" key="18">
    <source>
        <dbReference type="ARBA" id="ARBA00048679"/>
    </source>
</evidence>
<evidence type="ECO:0000256" key="17">
    <source>
        <dbReference type="ARBA" id="ARBA00047899"/>
    </source>
</evidence>
<dbReference type="GO" id="GO:0051082">
    <property type="term" value="F:unfolded protein binding"/>
    <property type="evidence" value="ECO:0007669"/>
    <property type="project" value="TreeGrafter"/>
</dbReference>
<comment type="subcellular location">
    <subcellularLocation>
        <location evidence="2">Endoplasmic reticulum membrane</location>
        <topology evidence="2">Single-pass type I membrane protein</topology>
    </subcellularLocation>
</comment>
<dbReference type="Gene3D" id="1.20.1440.180">
    <property type="entry name" value="KEN domain"/>
    <property type="match status" value="1"/>
</dbReference>
<dbReference type="InterPro" id="IPR011009">
    <property type="entry name" value="Kinase-like_dom_sf"/>
</dbReference>
<evidence type="ECO:0000256" key="3">
    <source>
        <dbReference type="ARBA" id="ARBA00012513"/>
    </source>
</evidence>
<evidence type="ECO:0000256" key="2">
    <source>
        <dbReference type="ARBA" id="ARBA00004115"/>
    </source>
</evidence>
<keyword evidence="23" id="KW-1185">Reference proteome</keyword>